<dbReference type="InterPro" id="IPR015840">
    <property type="entry name" value="DNA_MeTrfase_ParB"/>
</dbReference>
<dbReference type="SMART" id="SM00470">
    <property type="entry name" value="ParB"/>
    <property type="match status" value="1"/>
</dbReference>
<evidence type="ECO:0000259" key="4">
    <source>
        <dbReference type="SMART" id="SM00470"/>
    </source>
</evidence>
<evidence type="ECO:0000256" key="3">
    <source>
        <dbReference type="RuleBase" id="RU362026"/>
    </source>
</evidence>
<reference evidence="5 6" key="1">
    <citation type="submission" date="2018-12" db="EMBL/GenBank/DDBJ databases">
        <title>Unveiling genomic diversity among members of the Bifidobacterium pseudolongum species, a widely distributed gut commensal of the animal kingdom.</title>
        <authorList>
            <person name="Lugli G.A."/>
            <person name="Duranti S."/>
            <person name="Albert K."/>
            <person name="Mancabelli L."/>
            <person name="Napoli S."/>
            <person name="Viappiani A."/>
            <person name="Anzalone R."/>
            <person name="Longhi G."/>
            <person name="Milani C."/>
            <person name="Turroni F."/>
            <person name="Alessandri G."/>
            <person name="Sela D.A."/>
            <person name="Van Sinderen D."/>
            <person name="Ventura M."/>
        </authorList>
    </citation>
    <scope>NUCLEOTIDE SEQUENCE [LARGE SCALE GENOMIC DNA]</scope>
    <source>
        <strain evidence="5 6">2071B</strain>
    </source>
</reference>
<accession>A0A4Q5A936</accession>
<dbReference type="Pfam" id="PF01555">
    <property type="entry name" value="N6_N4_Mtase"/>
    <property type="match status" value="1"/>
</dbReference>
<dbReference type="InterPro" id="IPR036086">
    <property type="entry name" value="ParB/Sulfiredoxin_sf"/>
</dbReference>
<dbReference type="GO" id="GO:0045881">
    <property type="term" value="P:positive regulation of sporulation resulting in formation of a cellular spore"/>
    <property type="evidence" value="ECO:0007669"/>
    <property type="project" value="TreeGrafter"/>
</dbReference>
<dbReference type="GO" id="GO:0032259">
    <property type="term" value="P:methylation"/>
    <property type="evidence" value="ECO:0007669"/>
    <property type="project" value="UniProtKB-KW"/>
</dbReference>
<dbReference type="GO" id="GO:0005694">
    <property type="term" value="C:chromosome"/>
    <property type="evidence" value="ECO:0007669"/>
    <property type="project" value="TreeGrafter"/>
</dbReference>
<evidence type="ECO:0000256" key="2">
    <source>
        <dbReference type="ARBA" id="ARBA00022679"/>
    </source>
</evidence>
<name>A0A4Q5A936_9BIFI</name>
<dbReference type="Proteomes" id="UP000291187">
    <property type="component" value="Unassembled WGS sequence"/>
</dbReference>
<dbReference type="InterPro" id="IPR002941">
    <property type="entry name" value="DNA_methylase_N4/N6"/>
</dbReference>
<dbReference type="SUPFAM" id="SSF53335">
    <property type="entry name" value="S-adenosyl-L-methionine-dependent methyltransferases"/>
    <property type="match status" value="1"/>
</dbReference>
<dbReference type="GO" id="GO:0003677">
    <property type="term" value="F:DNA binding"/>
    <property type="evidence" value="ECO:0007669"/>
    <property type="project" value="InterPro"/>
</dbReference>
<organism evidence="5 6">
    <name type="scientific">Bifidobacterium pseudolongum subsp. globosum</name>
    <dbReference type="NCBI Taxonomy" id="1690"/>
    <lineage>
        <taxon>Bacteria</taxon>
        <taxon>Bacillati</taxon>
        <taxon>Actinomycetota</taxon>
        <taxon>Actinomycetes</taxon>
        <taxon>Bifidobacteriales</taxon>
        <taxon>Bifidobacteriaceae</taxon>
        <taxon>Bifidobacterium</taxon>
    </lineage>
</organism>
<comment type="similarity">
    <text evidence="3">Belongs to the N(4)/N(6)-methyltransferase family.</text>
</comment>
<dbReference type="Gene3D" id="3.40.50.150">
    <property type="entry name" value="Vaccinia Virus protein VP39"/>
    <property type="match status" value="1"/>
</dbReference>
<keyword evidence="1 5" id="KW-0489">Methyltransferase</keyword>
<evidence type="ECO:0000256" key="1">
    <source>
        <dbReference type="ARBA" id="ARBA00022603"/>
    </source>
</evidence>
<dbReference type="InterPro" id="IPR003115">
    <property type="entry name" value="ParB_N"/>
</dbReference>
<protein>
    <recommendedName>
        <fullName evidence="3">Methyltransferase</fullName>
        <ecNumber evidence="3">2.1.1.-</ecNumber>
    </recommendedName>
</protein>
<keyword evidence="2" id="KW-0808">Transferase</keyword>
<dbReference type="RefSeq" id="WP_207214256.1">
    <property type="nucleotide sequence ID" value="NZ_RYUM01000003.1"/>
</dbReference>
<dbReference type="Gene3D" id="3.90.1530.10">
    <property type="entry name" value="Conserved hypothetical protein from pyrococcus furiosus pfu- 392566-001, ParB domain"/>
    <property type="match status" value="1"/>
</dbReference>
<dbReference type="Pfam" id="PF02195">
    <property type="entry name" value="ParB_N"/>
    <property type="match status" value="1"/>
</dbReference>
<dbReference type="AlphaFoldDB" id="A0A4Q5A936"/>
<feature type="domain" description="ParB-like N-terminal" evidence="4">
    <location>
        <begin position="7"/>
        <end position="95"/>
    </location>
</feature>
<evidence type="ECO:0000313" key="5">
    <source>
        <dbReference type="EMBL" id="RYQ20882.1"/>
    </source>
</evidence>
<gene>
    <name evidence="5" type="ORF">PG2071B_0303</name>
</gene>
<dbReference type="GO" id="GO:0007059">
    <property type="term" value="P:chromosome segregation"/>
    <property type="evidence" value="ECO:0007669"/>
    <property type="project" value="TreeGrafter"/>
</dbReference>
<dbReference type="GO" id="GO:0008170">
    <property type="term" value="F:N-methyltransferase activity"/>
    <property type="evidence" value="ECO:0007669"/>
    <property type="project" value="InterPro"/>
</dbReference>
<dbReference type="EC" id="2.1.1.-" evidence="3"/>
<evidence type="ECO:0000313" key="6">
    <source>
        <dbReference type="Proteomes" id="UP000291187"/>
    </source>
</evidence>
<dbReference type="InterPro" id="IPR050336">
    <property type="entry name" value="Chromosome_partition/occlusion"/>
</dbReference>
<dbReference type="EMBL" id="RYUM01000003">
    <property type="protein sequence ID" value="RYQ20882.1"/>
    <property type="molecule type" value="Genomic_DNA"/>
</dbReference>
<dbReference type="InterPro" id="IPR001091">
    <property type="entry name" value="RM_Methyltransferase"/>
</dbReference>
<comment type="caution">
    <text evidence="5">The sequence shown here is derived from an EMBL/GenBank/DDBJ whole genome shotgun (WGS) entry which is preliminary data.</text>
</comment>
<dbReference type="PANTHER" id="PTHR33375">
    <property type="entry name" value="CHROMOSOME-PARTITIONING PROTEIN PARB-RELATED"/>
    <property type="match status" value="1"/>
</dbReference>
<proteinExistence type="inferred from homology"/>
<dbReference type="SUPFAM" id="SSF110849">
    <property type="entry name" value="ParB/Sulfiredoxin"/>
    <property type="match status" value="1"/>
</dbReference>
<dbReference type="PRINTS" id="PR00508">
    <property type="entry name" value="S21N4MTFRASE"/>
</dbReference>
<dbReference type="PANTHER" id="PTHR33375:SF1">
    <property type="entry name" value="CHROMOSOME-PARTITIONING PROTEIN PARB-RELATED"/>
    <property type="match status" value="1"/>
</dbReference>
<dbReference type="PIRSF" id="PIRSF036758">
    <property type="entry name" value="Aden_M_ParB"/>
    <property type="match status" value="1"/>
</dbReference>
<dbReference type="InterPro" id="IPR029063">
    <property type="entry name" value="SAM-dependent_MTases_sf"/>
</dbReference>
<sequence length="445" mass="49061">MTDLEMELVKIDSLNPYHRNPRRGDVAKIAESLEASGQYKPIVVNRGTQTDYPNEILAGNHTWQAAKSLKWDAIQVVWVDVDAESAARIVLADNKIAELGTYDTESLADVIESIKDPATGTGYTDDDIADILAAANPEHMPNADPEQVPEIPKEAYTKPGQIWHLGKSILVVGSSTDSDLVQKAAALLPEPQCIWTDPPYGINYVGGTKDKLKISNDSSIAEAIEITKQAFANALTICRKGAPFYMAHPDNYRVEFQEGIESLGIQWRQTLIWVKSTMTLGHSDYQQQLEPIAYGNLPESETDGSCIDEHFAYEEETEPIGYGFLPHGKLHGRLGRGGKHWYGDNSQSTAQFFPKPRANKDHPTMKPVELIQSMLANSCRRGGVVYDPFGGSGSTLIAATGLGMRCLTVELDTKYADVICRRYQQYTGNLPQLDGGEVHDFTIES</sequence>